<dbReference type="SUPFAM" id="SSF48371">
    <property type="entry name" value="ARM repeat"/>
    <property type="match status" value="1"/>
</dbReference>
<evidence type="ECO:0000256" key="1">
    <source>
        <dbReference type="SAM" id="MobiDB-lite"/>
    </source>
</evidence>
<dbReference type="Proteomes" id="UP001281761">
    <property type="component" value="Unassembled WGS sequence"/>
</dbReference>
<dbReference type="InterPro" id="IPR016024">
    <property type="entry name" value="ARM-type_fold"/>
</dbReference>
<reference evidence="2 3" key="1">
    <citation type="journal article" date="2022" name="bioRxiv">
        <title>Genomics of Preaxostyla Flagellates Illuminates Evolutionary Transitions and the Path Towards Mitochondrial Loss.</title>
        <authorList>
            <person name="Novak L.V.F."/>
            <person name="Treitli S.C."/>
            <person name="Pyrih J."/>
            <person name="Halakuc P."/>
            <person name="Pipaliya S.V."/>
            <person name="Vacek V."/>
            <person name="Brzon O."/>
            <person name="Soukal P."/>
            <person name="Eme L."/>
            <person name="Dacks J.B."/>
            <person name="Karnkowska A."/>
            <person name="Elias M."/>
            <person name="Hampl V."/>
        </authorList>
    </citation>
    <scope>NUCLEOTIDE SEQUENCE [LARGE SCALE GENOMIC DNA]</scope>
    <source>
        <strain evidence="2">NAU3</strain>
        <tissue evidence="2">Gut</tissue>
    </source>
</reference>
<dbReference type="InterPro" id="IPR011989">
    <property type="entry name" value="ARM-like"/>
</dbReference>
<evidence type="ECO:0000313" key="2">
    <source>
        <dbReference type="EMBL" id="KAK2942181.1"/>
    </source>
</evidence>
<keyword evidence="3" id="KW-1185">Reference proteome</keyword>
<evidence type="ECO:0000313" key="3">
    <source>
        <dbReference type="Proteomes" id="UP001281761"/>
    </source>
</evidence>
<comment type="caution">
    <text evidence="2">The sequence shown here is derived from an EMBL/GenBank/DDBJ whole genome shotgun (WGS) entry which is preliminary data.</text>
</comment>
<name>A0ABQ9WRS5_9EUKA</name>
<dbReference type="EMBL" id="JARBJD010000427">
    <property type="protein sequence ID" value="KAK2942181.1"/>
    <property type="molecule type" value="Genomic_DNA"/>
</dbReference>
<protein>
    <submittedName>
        <fullName evidence="2">Uncharacterized protein</fullName>
    </submittedName>
</protein>
<gene>
    <name evidence="2" type="ORF">BLNAU_22908</name>
</gene>
<feature type="region of interest" description="Disordered" evidence="1">
    <location>
        <begin position="1"/>
        <end position="26"/>
    </location>
</feature>
<organism evidence="2 3">
    <name type="scientific">Blattamonas nauphoetae</name>
    <dbReference type="NCBI Taxonomy" id="2049346"/>
    <lineage>
        <taxon>Eukaryota</taxon>
        <taxon>Metamonada</taxon>
        <taxon>Preaxostyla</taxon>
        <taxon>Oxymonadida</taxon>
        <taxon>Blattamonas</taxon>
    </lineage>
</organism>
<proteinExistence type="predicted"/>
<dbReference type="Gene3D" id="1.25.10.10">
    <property type="entry name" value="Leucine-rich Repeat Variant"/>
    <property type="match status" value="1"/>
</dbReference>
<sequence length="287" mass="31483">MNEELVAFNSSNDADPNHSRDSHSAVNTLSNHFPTFDVNSKLSFEDQSTIFCSLVALVKAEHPFDKALQDKAVQFLKSLEPKWNEDELATKLVTDLVPSSAGSPSGFVESILTLLSSPHSTVVVTALSFLHKTAEDSSTEIRCRLVESDLVSKVLAAVQPHTLPISGNETMFYNLITIILDCITITSPLSLQQLGKIAKDDAFNHREMILQKVVLPSPVQSTCIKGYSSISISLADVVSLIRKTMTSSTRHPACRGDLLSRREQNTYSSAIRADQTVPEVMAIHEDQ</sequence>
<accession>A0ABQ9WRS5</accession>